<reference evidence="2 3" key="1">
    <citation type="submission" date="2019-12" db="EMBL/GenBank/DDBJ databases">
        <title>Novel species isolated from a subtropical stream in China.</title>
        <authorList>
            <person name="Lu H."/>
        </authorList>
    </citation>
    <scope>NUCLEOTIDE SEQUENCE [LARGE SCALE GENOMIC DNA]</scope>
    <source>
        <strain evidence="2 3">FT134W</strain>
    </source>
</reference>
<dbReference type="Proteomes" id="UP000469734">
    <property type="component" value="Unassembled WGS sequence"/>
</dbReference>
<name>A0A7X4H3M1_9BURK</name>
<organism evidence="2 3">
    <name type="scientific">Duganella margarita</name>
    <dbReference type="NCBI Taxonomy" id="2692170"/>
    <lineage>
        <taxon>Bacteria</taxon>
        <taxon>Pseudomonadati</taxon>
        <taxon>Pseudomonadota</taxon>
        <taxon>Betaproteobacteria</taxon>
        <taxon>Burkholderiales</taxon>
        <taxon>Oxalobacteraceae</taxon>
        <taxon>Telluria group</taxon>
        <taxon>Duganella</taxon>
    </lineage>
</organism>
<protein>
    <submittedName>
        <fullName evidence="2">DUF2807 domain-containing protein</fullName>
    </submittedName>
</protein>
<dbReference type="InterPro" id="IPR021255">
    <property type="entry name" value="DUF2807"/>
</dbReference>
<dbReference type="Pfam" id="PF10988">
    <property type="entry name" value="DUF2807"/>
    <property type="match status" value="1"/>
</dbReference>
<evidence type="ECO:0000313" key="2">
    <source>
        <dbReference type="EMBL" id="MYM74727.1"/>
    </source>
</evidence>
<dbReference type="Gene3D" id="2.160.20.120">
    <property type="match status" value="1"/>
</dbReference>
<gene>
    <name evidence="2" type="ORF">GTP56_21380</name>
</gene>
<accession>A0A7X4H3M1</accession>
<dbReference type="EMBL" id="WWCR01000027">
    <property type="protein sequence ID" value="MYM74727.1"/>
    <property type="molecule type" value="Genomic_DNA"/>
</dbReference>
<dbReference type="PANTHER" id="PTHR39200:SF1">
    <property type="entry name" value="AUTO-TRANSPORTER ADHESIN HEAD GIN DOMAIN-CONTAINING PROTEIN-RELATED"/>
    <property type="match status" value="1"/>
</dbReference>
<evidence type="ECO:0000313" key="3">
    <source>
        <dbReference type="Proteomes" id="UP000469734"/>
    </source>
</evidence>
<comment type="caution">
    <text evidence="2">The sequence shown here is derived from an EMBL/GenBank/DDBJ whole genome shotgun (WGS) entry which is preliminary data.</text>
</comment>
<evidence type="ECO:0000259" key="1">
    <source>
        <dbReference type="Pfam" id="PF10988"/>
    </source>
</evidence>
<feature type="domain" description="Putative auto-transporter adhesin head GIN" evidence="1">
    <location>
        <begin position="96"/>
        <end position="278"/>
    </location>
</feature>
<dbReference type="AlphaFoldDB" id="A0A7X4H3M1"/>
<sequence length="298" mass="31380">MRALFPALCILRHAGCNLSQARSRRRATCVGCRLKPIKFQENHMNRRHFLPSLLLSAGLLAAPVAVAQNGPLSWLSGGERVQGSGKIVKQNRDVGHFNALTVGVGSDVEIRLGNTEGVIVETDDNLQPLIETKVDNGTLRIRPAKNNLRVDTRNMKIIVLARTLDRLSIGGSGNVTADKLRGEHLTIDVGGSGSFSVDQLDSESVAIALGGSGNLKAAGNTERLQVSIGGSGRVQVGQLQARDAVVSIGGSGQATVWAKKSLNLSVAGSGDINYYGDPQISKSIMGSGTIKRLGGAPF</sequence>
<proteinExistence type="predicted"/>
<dbReference type="PANTHER" id="PTHR39200">
    <property type="entry name" value="HYPOTHETICAL EXPORTED PROTEIN"/>
    <property type="match status" value="1"/>
</dbReference>